<comment type="caution">
    <text evidence="1">The sequence shown here is derived from an EMBL/GenBank/DDBJ whole genome shotgun (WGS) entry which is preliminary data.</text>
</comment>
<gene>
    <name evidence="1" type="ORF">ENO77_04530</name>
</gene>
<sequence length="174" mass="19703">MRFASSCQILVERADRAISRTLEGTKSEEKSKNYLNVLSEVRALIVTFRQFLSAVHALEEIYRDHKAGRVCFGWVYAENQNTLSLVKMETGLSILYTGNFIRITHKDRSLTITGSSKIGVKVNQYNDEIDLKNEEEVLAKRSIILEAVGSVRSQLEKATENIMLCVKQAKFKAV</sequence>
<proteinExistence type="predicted"/>
<reference evidence="1" key="1">
    <citation type="journal article" date="2020" name="mSystems">
        <title>Genome- and Community-Level Interaction Insights into Carbon Utilization and Element Cycling Functions of Hydrothermarchaeota in Hydrothermal Sediment.</title>
        <authorList>
            <person name="Zhou Z."/>
            <person name="Liu Y."/>
            <person name="Xu W."/>
            <person name="Pan J."/>
            <person name="Luo Z.H."/>
            <person name="Li M."/>
        </authorList>
    </citation>
    <scope>NUCLEOTIDE SEQUENCE [LARGE SCALE GENOMIC DNA]</scope>
    <source>
        <strain evidence="1">SpSt-16</strain>
    </source>
</reference>
<protein>
    <submittedName>
        <fullName evidence="1">Uncharacterized protein</fullName>
    </submittedName>
</protein>
<evidence type="ECO:0000313" key="1">
    <source>
        <dbReference type="EMBL" id="HEW53406.1"/>
    </source>
</evidence>
<dbReference type="AlphaFoldDB" id="A0A7C2V9X0"/>
<accession>A0A7C2V9X0</accession>
<name>A0A7C2V9X0_9CREN</name>
<dbReference type="EMBL" id="DSGT01000012">
    <property type="protein sequence ID" value="HEW53406.1"/>
    <property type="molecule type" value="Genomic_DNA"/>
</dbReference>
<organism evidence="1">
    <name type="scientific">Ignisphaera aggregans</name>
    <dbReference type="NCBI Taxonomy" id="334771"/>
    <lineage>
        <taxon>Archaea</taxon>
        <taxon>Thermoproteota</taxon>
        <taxon>Thermoprotei</taxon>
        <taxon>Desulfurococcales</taxon>
        <taxon>Desulfurococcaceae</taxon>
        <taxon>Ignisphaera</taxon>
    </lineage>
</organism>